<dbReference type="InterPro" id="IPR000794">
    <property type="entry name" value="Beta-ketoacyl_synthase"/>
</dbReference>
<dbReference type="EMBL" id="SORI01000004">
    <property type="protein sequence ID" value="TDY61785.1"/>
    <property type="molecule type" value="Genomic_DNA"/>
</dbReference>
<dbReference type="InterPro" id="IPR018201">
    <property type="entry name" value="Ketoacyl_synth_AS"/>
</dbReference>
<gene>
    <name evidence="15" type="ORF">C8D99_10423</name>
</gene>
<dbReference type="GO" id="GO:0004315">
    <property type="term" value="F:3-oxoacyl-[acyl-carrier-protein] synthase activity"/>
    <property type="evidence" value="ECO:0007669"/>
    <property type="project" value="UniProtKB-UniRule"/>
</dbReference>
<evidence type="ECO:0000256" key="10">
    <source>
        <dbReference type="ARBA" id="ARBA00023315"/>
    </source>
</evidence>
<evidence type="ECO:0000313" key="16">
    <source>
        <dbReference type="Proteomes" id="UP000295066"/>
    </source>
</evidence>
<protein>
    <recommendedName>
        <fullName evidence="4 11">3-oxoacyl-[acyl-carrier-protein] synthase 2</fullName>
        <ecNumber evidence="3 11">2.3.1.179</ecNumber>
    </recommendedName>
</protein>
<dbReference type="NCBIfam" id="NF005589">
    <property type="entry name" value="PRK07314.1"/>
    <property type="match status" value="1"/>
</dbReference>
<dbReference type="InterPro" id="IPR016039">
    <property type="entry name" value="Thiolase-like"/>
</dbReference>
<dbReference type="GO" id="GO:0006633">
    <property type="term" value="P:fatty acid biosynthetic process"/>
    <property type="evidence" value="ECO:0007669"/>
    <property type="project" value="UniProtKB-UniRule"/>
</dbReference>
<dbReference type="PANTHER" id="PTHR11712">
    <property type="entry name" value="POLYKETIDE SYNTHASE-RELATED"/>
    <property type="match status" value="1"/>
</dbReference>
<keyword evidence="9 11" id="KW-0275">Fatty acid biosynthesis</keyword>
<evidence type="ECO:0000256" key="6">
    <source>
        <dbReference type="ARBA" id="ARBA00022679"/>
    </source>
</evidence>
<comment type="pathway">
    <text evidence="1 11">Lipid metabolism; fatty acid biosynthesis.</text>
</comment>
<dbReference type="PROSITE" id="PS52004">
    <property type="entry name" value="KS3_2"/>
    <property type="match status" value="1"/>
</dbReference>
<dbReference type="AlphaFoldDB" id="A0A4R8MD72"/>
<dbReference type="InterPro" id="IPR020841">
    <property type="entry name" value="PKS_Beta-ketoAc_synthase_dom"/>
</dbReference>
<dbReference type="PROSITE" id="PS00606">
    <property type="entry name" value="KS3_1"/>
    <property type="match status" value="1"/>
</dbReference>
<comment type="caution">
    <text evidence="15">The sequence shown here is derived from an EMBL/GenBank/DDBJ whole genome shotgun (WGS) entry which is preliminary data.</text>
</comment>
<dbReference type="Proteomes" id="UP000295066">
    <property type="component" value="Unassembled WGS sequence"/>
</dbReference>
<dbReference type="FunFam" id="3.40.47.10:FF:000009">
    <property type="entry name" value="3-oxoacyl-[acyl-carrier-protein] synthase 2"/>
    <property type="match status" value="1"/>
</dbReference>
<dbReference type="UniPathway" id="UPA00094"/>
<dbReference type="GO" id="GO:0005829">
    <property type="term" value="C:cytosol"/>
    <property type="evidence" value="ECO:0007669"/>
    <property type="project" value="TreeGrafter"/>
</dbReference>
<name>A0A4R8MD72_9BACT</name>
<evidence type="ECO:0000259" key="14">
    <source>
        <dbReference type="PROSITE" id="PS52004"/>
    </source>
</evidence>
<sequence length="412" mass="44043">MRRVVVTGLGVVSPIATGRENYWQALKAGKNGIGPYTTFDVTDCPVPFGAEIKDFDPSQWMDNKEAKRSDRVIQFAVAAADLAVTDAKLDTASLDPHKFGVYIGSGQGGIETTFNNFKTMMEKGAKRVSPFFIPMMISNMSTAYVAIKHHAQGPNMCVVTACATSVHSMGEAYHTIIRDDADVILAGGTEAALRSISIAGFAAMKAISTRMDAPEKASRPFDIDRDGFVMGEGAGVLVLEELEHALKRGAHIYAELVGYGSTCDASHITAPDPEGNGAARAMRKAMAHAKWLPEDVDYINAHGTSTPLNDKMEAMAIRSVFGEHTDKVLVNSTKSMIGHCLGAAGALETVAAMQSIQEGIIHPTINLDTLDPECAINVVGSRAVEKNVSRFLVNSFGFGGHNGVAAFQKFED</sequence>
<evidence type="ECO:0000256" key="7">
    <source>
        <dbReference type="ARBA" id="ARBA00022832"/>
    </source>
</evidence>
<comment type="similarity">
    <text evidence="2 11 13">Belongs to the thiolase-like superfamily. Beta-ketoacyl-ACP synthases family.</text>
</comment>
<comment type="catalytic activity">
    <reaction evidence="11">
        <text>a fatty acyl-[ACP] + malonyl-[ACP] + H(+) = a 3-oxoacyl-[ACP] + holo-[ACP] + CO2</text>
        <dbReference type="Rhea" id="RHEA:22836"/>
        <dbReference type="Rhea" id="RHEA-COMP:9623"/>
        <dbReference type="Rhea" id="RHEA-COMP:9685"/>
        <dbReference type="Rhea" id="RHEA-COMP:9916"/>
        <dbReference type="Rhea" id="RHEA-COMP:14125"/>
        <dbReference type="ChEBI" id="CHEBI:15378"/>
        <dbReference type="ChEBI" id="CHEBI:16526"/>
        <dbReference type="ChEBI" id="CHEBI:64479"/>
        <dbReference type="ChEBI" id="CHEBI:78449"/>
        <dbReference type="ChEBI" id="CHEBI:78776"/>
        <dbReference type="ChEBI" id="CHEBI:138651"/>
    </reaction>
</comment>
<keyword evidence="10 11" id="KW-0012">Acyltransferase</keyword>
<evidence type="ECO:0000256" key="13">
    <source>
        <dbReference type="RuleBase" id="RU003694"/>
    </source>
</evidence>
<dbReference type="Pfam" id="PF02801">
    <property type="entry name" value="Ketoacyl-synt_C"/>
    <property type="match status" value="1"/>
</dbReference>
<keyword evidence="6 11" id="KW-0808">Transferase</keyword>
<feature type="active site" description="For beta-ketoacyl synthase activity" evidence="12">
    <location>
        <position position="162"/>
    </location>
</feature>
<evidence type="ECO:0000256" key="1">
    <source>
        <dbReference type="ARBA" id="ARBA00005194"/>
    </source>
</evidence>
<dbReference type="PIRSF" id="PIRSF000447">
    <property type="entry name" value="KAS_II"/>
    <property type="match status" value="1"/>
</dbReference>
<evidence type="ECO:0000256" key="5">
    <source>
        <dbReference type="ARBA" id="ARBA00022516"/>
    </source>
</evidence>
<comment type="function">
    <text evidence="11">Involved in the type II fatty acid elongation cycle. Catalyzes the elongation of a wide range of acyl-ACP by the addition of two carbons from malonyl-ACP to an acyl acceptor. Can efficiently catalyze the conversion of palmitoleoyl-ACP (cis-hexadec-9-enoyl-ACP) to cis-vaccenoyl-ACP (cis-octadec-11-enoyl-ACP), an essential step in the thermal regulation of fatty acid composition.</text>
</comment>
<evidence type="ECO:0000256" key="11">
    <source>
        <dbReference type="PIRNR" id="PIRNR000447"/>
    </source>
</evidence>
<dbReference type="NCBIfam" id="TIGR03150">
    <property type="entry name" value="fabF"/>
    <property type="match status" value="1"/>
</dbReference>
<dbReference type="InterPro" id="IPR014031">
    <property type="entry name" value="Ketoacyl_synth_C"/>
</dbReference>
<evidence type="ECO:0000256" key="12">
    <source>
        <dbReference type="PIRSR" id="PIRSR000447-1"/>
    </source>
</evidence>
<keyword evidence="5 11" id="KW-0444">Lipid biosynthesis</keyword>
<evidence type="ECO:0000256" key="2">
    <source>
        <dbReference type="ARBA" id="ARBA00008467"/>
    </source>
</evidence>
<keyword evidence="16" id="KW-1185">Reference proteome</keyword>
<keyword evidence="8" id="KW-0443">Lipid metabolism</keyword>
<dbReference type="PANTHER" id="PTHR11712:SF336">
    <property type="entry name" value="3-OXOACYL-[ACYL-CARRIER-PROTEIN] SYNTHASE, MITOCHONDRIAL"/>
    <property type="match status" value="1"/>
</dbReference>
<dbReference type="Pfam" id="PF00109">
    <property type="entry name" value="ketoacyl-synt"/>
    <property type="match status" value="1"/>
</dbReference>
<dbReference type="EC" id="2.3.1.179" evidence="3 11"/>
<dbReference type="InterPro" id="IPR017568">
    <property type="entry name" value="3-oxoacyl-ACP_synth-2"/>
</dbReference>
<accession>A0A4R8MD72</accession>
<evidence type="ECO:0000313" key="15">
    <source>
        <dbReference type="EMBL" id="TDY61785.1"/>
    </source>
</evidence>
<keyword evidence="7" id="KW-0276">Fatty acid metabolism</keyword>
<reference evidence="15 16" key="1">
    <citation type="submission" date="2019-03" db="EMBL/GenBank/DDBJ databases">
        <title>Genomic Encyclopedia of Type Strains, Phase IV (KMG-IV): sequencing the most valuable type-strain genomes for metagenomic binning, comparative biology and taxonomic classification.</title>
        <authorList>
            <person name="Goeker M."/>
        </authorList>
    </citation>
    <scope>NUCLEOTIDE SEQUENCE [LARGE SCALE GENOMIC DNA]</scope>
    <source>
        <strain evidence="15 16">DSM 25964</strain>
    </source>
</reference>
<dbReference type="SUPFAM" id="SSF53901">
    <property type="entry name" value="Thiolase-like"/>
    <property type="match status" value="2"/>
</dbReference>
<dbReference type="InterPro" id="IPR014030">
    <property type="entry name" value="Ketoacyl_synth_N"/>
</dbReference>
<dbReference type="CDD" id="cd00834">
    <property type="entry name" value="KAS_I_II"/>
    <property type="match status" value="1"/>
</dbReference>
<feature type="domain" description="Ketosynthase family 3 (KS3)" evidence="14">
    <location>
        <begin position="1"/>
        <end position="409"/>
    </location>
</feature>
<evidence type="ECO:0000256" key="3">
    <source>
        <dbReference type="ARBA" id="ARBA00012356"/>
    </source>
</evidence>
<organism evidence="15 16">
    <name type="scientific">Aminivibrio pyruvatiphilus</name>
    <dbReference type="NCBI Taxonomy" id="1005740"/>
    <lineage>
        <taxon>Bacteria</taxon>
        <taxon>Thermotogati</taxon>
        <taxon>Synergistota</taxon>
        <taxon>Synergistia</taxon>
        <taxon>Synergistales</taxon>
        <taxon>Aminobacteriaceae</taxon>
        <taxon>Aminivibrio</taxon>
    </lineage>
</organism>
<dbReference type="SMART" id="SM00825">
    <property type="entry name" value="PKS_KS"/>
    <property type="match status" value="1"/>
</dbReference>
<dbReference type="OrthoDB" id="9808669at2"/>
<evidence type="ECO:0000256" key="4">
    <source>
        <dbReference type="ARBA" id="ARBA00014657"/>
    </source>
</evidence>
<evidence type="ECO:0000256" key="9">
    <source>
        <dbReference type="ARBA" id="ARBA00023160"/>
    </source>
</evidence>
<proteinExistence type="inferred from homology"/>
<dbReference type="Gene3D" id="3.40.47.10">
    <property type="match status" value="1"/>
</dbReference>
<comment type="catalytic activity">
    <reaction evidence="11">
        <text>(9Z)-hexadecenoyl-[ACP] + malonyl-[ACP] + H(+) = 3-oxo-(11Z)-octadecenoyl-[ACP] + holo-[ACP] + CO2</text>
        <dbReference type="Rhea" id="RHEA:55040"/>
        <dbReference type="Rhea" id="RHEA-COMP:9623"/>
        <dbReference type="Rhea" id="RHEA-COMP:9685"/>
        <dbReference type="Rhea" id="RHEA-COMP:10800"/>
        <dbReference type="Rhea" id="RHEA-COMP:14074"/>
        <dbReference type="ChEBI" id="CHEBI:15378"/>
        <dbReference type="ChEBI" id="CHEBI:16526"/>
        <dbReference type="ChEBI" id="CHEBI:64479"/>
        <dbReference type="ChEBI" id="CHEBI:78449"/>
        <dbReference type="ChEBI" id="CHEBI:83989"/>
        <dbReference type="ChEBI" id="CHEBI:138538"/>
        <dbReference type="EC" id="2.3.1.179"/>
    </reaction>
</comment>
<dbReference type="RefSeq" id="WP_133956751.1">
    <property type="nucleotide sequence ID" value="NZ_SORI01000004.1"/>
</dbReference>
<evidence type="ECO:0000256" key="8">
    <source>
        <dbReference type="ARBA" id="ARBA00023098"/>
    </source>
</evidence>